<dbReference type="Gene3D" id="2.130.10.10">
    <property type="entry name" value="YVTN repeat-like/Quinoprotein amine dehydrogenase"/>
    <property type="match status" value="1"/>
</dbReference>
<protein>
    <recommendedName>
        <fullName evidence="5">Anaphase-promoting complex subunit 4 WD40 domain-containing protein</fullName>
    </recommendedName>
</protein>
<dbReference type="InterPro" id="IPR036322">
    <property type="entry name" value="WD40_repeat_dom_sf"/>
</dbReference>
<dbReference type="InterPro" id="IPR015943">
    <property type="entry name" value="WD40/YVTN_repeat-like_dom_sf"/>
</dbReference>
<keyword evidence="2" id="KW-0677">Repeat</keyword>
<dbReference type="STRING" id="1003232.J9D770"/>
<organism evidence="3 4">
    <name type="scientific">Edhazardia aedis (strain USNM 41457)</name>
    <name type="common">Microsporidian parasite</name>
    <dbReference type="NCBI Taxonomy" id="1003232"/>
    <lineage>
        <taxon>Eukaryota</taxon>
        <taxon>Fungi</taxon>
        <taxon>Fungi incertae sedis</taxon>
        <taxon>Microsporidia</taxon>
        <taxon>Edhazardia</taxon>
    </lineage>
</organism>
<accession>J9D770</accession>
<comment type="caution">
    <text evidence="3">The sequence shown here is derived from an EMBL/GenBank/DDBJ whole genome shotgun (WGS) entry which is preliminary data.</text>
</comment>
<reference evidence="3 4" key="1">
    <citation type="submission" date="2011-08" db="EMBL/GenBank/DDBJ databases">
        <authorList>
            <person name="Liu Z.J."/>
            <person name="Shi F.L."/>
            <person name="Lu J.Q."/>
            <person name="Li M."/>
            <person name="Wang Z.L."/>
        </authorList>
    </citation>
    <scope>NUCLEOTIDE SEQUENCE [LARGE SCALE GENOMIC DNA]</scope>
    <source>
        <strain evidence="3 4">USNM 41457</strain>
    </source>
</reference>
<dbReference type="VEuPathDB" id="MicrosporidiaDB:EDEG_02052"/>
<evidence type="ECO:0000256" key="1">
    <source>
        <dbReference type="ARBA" id="ARBA00022574"/>
    </source>
</evidence>
<evidence type="ECO:0000313" key="3">
    <source>
        <dbReference type="EMBL" id="EJW03621.1"/>
    </source>
</evidence>
<evidence type="ECO:0000256" key="2">
    <source>
        <dbReference type="ARBA" id="ARBA00022737"/>
    </source>
</evidence>
<dbReference type="EMBL" id="AFBI03000033">
    <property type="protein sequence ID" value="EJW03621.1"/>
    <property type="molecule type" value="Genomic_DNA"/>
</dbReference>
<dbReference type="Proteomes" id="UP000003163">
    <property type="component" value="Unassembled WGS sequence"/>
</dbReference>
<reference evidence="4" key="2">
    <citation type="submission" date="2015-07" db="EMBL/GenBank/DDBJ databases">
        <title>Contrasting host-pathogen interactions and genome evolution in two generalist and specialist microsporidian pathogens of mosquitoes.</title>
        <authorList>
            <consortium name="The Broad Institute Genomics Platform"/>
            <consortium name="The Broad Institute Genome Sequencing Center for Infectious Disease"/>
            <person name="Cuomo C.A."/>
            <person name="Sanscrainte N.D."/>
            <person name="Goldberg J.M."/>
            <person name="Heiman D."/>
            <person name="Young S."/>
            <person name="Zeng Q."/>
            <person name="Becnel J.J."/>
            <person name="Birren B.W."/>
        </authorList>
    </citation>
    <scope>NUCLEOTIDE SEQUENCE [LARGE SCALE GENOMIC DNA]</scope>
    <source>
        <strain evidence="4">USNM 41457</strain>
    </source>
</reference>
<evidence type="ECO:0000313" key="4">
    <source>
        <dbReference type="Proteomes" id="UP000003163"/>
    </source>
</evidence>
<dbReference type="HOGENOM" id="CLU_943989_0_0_1"/>
<dbReference type="AlphaFoldDB" id="J9D770"/>
<gene>
    <name evidence="3" type="ORF">EDEG_02052</name>
</gene>
<dbReference type="OMA" id="RINYPVN"/>
<proteinExistence type="predicted"/>
<name>J9D770_EDHAE</name>
<evidence type="ECO:0008006" key="5">
    <source>
        <dbReference type="Google" id="ProtNLM"/>
    </source>
</evidence>
<dbReference type="SUPFAM" id="SSF50978">
    <property type="entry name" value="WD40 repeat-like"/>
    <property type="match status" value="1"/>
</dbReference>
<dbReference type="PANTHER" id="PTHR10971">
    <property type="entry name" value="MRNA EXPORT FACTOR AND BUB3"/>
    <property type="match status" value="1"/>
</dbReference>
<keyword evidence="1" id="KW-0853">WD repeat</keyword>
<sequence>MKVKRFDDTIITSLNYNNDLFLSSFNGCVYQMDLNMEIINTYEFNEPILSTNRNDNNLVCTNDIGTIYITDISTKHQKTVNTNCGGIENISINDNLIMCGGWKKKITFVNNDKIVSEYNSPEKIYKTQFTSNFLLCASDTKVFAYDIREMVEPFYIFEHQNKIESMVFNNCDSYFIGMVDGKIRLEYFNGTNMESLYFNAHKLESENTYDLYPVTKLERNFFLYSSGSDGRIYQWNVEKRKKMKCLFSTDKPITNFVFVDGKLLVLTSESEKISDDEYCENTNITKINCGNIENYADIVIS</sequence>
<dbReference type="InParanoid" id="J9D770"/>
<dbReference type="OrthoDB" id="10262475at2759"/>
<keyword evidence="4" id="KW-1185">Reference proteome</keyword>